<dbReference type="SMR" id="A0A0A1IU65"/>
<evidence type="ECO:0000313" key="3">
    <source>
        <dbReference type="Proteomes" id="UP000030230"/>
    </source>
</evidence>
<dbReference type="InterPro" id="IPR011105">
    <property type="entry name" value="Cell_wall_hydrolase_SleB"/>
</dbReference>
<sequence length="187" mass="21481">MKTLEALCLSTLLAASGLLFEIMVGIETSRFHLLEKRAVLSSQPLDEVQKRETYKVLCERQKSCRTLAEAIYFEARGESWRGKEGVAHVILNRMNNPDRWPSTVPGVVYFRCQFSYTCDGSRKAGIQEKDQWDQSKVVAWRALKGLSKDPTGGADHYLNPAKVKYMPSWTKTMKKTLRIERHVYYKS</sequence>
<dbReference type="Gene3D" id="6.20.240.60">
    <property type="match status" value="1"/>
</dbReference>
<dbReference type="GeneID" id="23679354"/>
<name>A0A0A1IU65_9CAUD</name>
<dbReference type="KEGG" id="vg:23679354"/>
<protein>
    <submittedName>
        <fullName evidence="2">Putative cell wall hydrolase</fullName>
    </submittedName>
</protein>
<dbReference type="EMBL" id="LN610573">
    <property type="protein sequence ID" value="CEF89148.1"/>
    <property type="molecule type" value="Genomic_DNA"/>
</dbReference>
<dbReference type="RefSeq" id="YP_009124439.1">
    <property type="nucleotide sequence ID" value="NC_026587.1"/>
</dbReference>
<dbReference type="GO" id="GO:0016787">
    <property type="term" value="F:hydrolase activity"/>
    <property type="evidence" value="ECO:0007669"/>
    <property type="project" value="UniProtKB-KW"/>
</dbReference>
<keyword evidence="2" id="KW-0378">Hydrolase</keyword>
<dbReference type="InterPro" id="IPR042047">
    <property type="entry name" value="SleB_dom1"/>
</dbReference>
<dbReference type="Proteomes" id="UP000030230">
    <property type="component" value="Segment"/>
</dbReference>
<dbReference type="Gene3D" id="1.10.10.2520">
    <property type="entry name" value="Cell wall hydrolase SleB, domain 1"/>
    <property type="match status" value="1"/>
</dbReference>
<keyword evidence="3" id="KW-1185">Reference proteome</keyword>
<reference evidence="3" key="1">
    <citation type="journal article" date="2015" name="PLoS ONE">
        <title>Investigation of a Large Collection of Pseudomonas aeruginosa Bacteriophages Collected from a Single Environmental Source in Abidjan, Cote d'Ivoire.</title>
        <authorList>
            <person name="Essoh C."/>
            <person name="Latino L."/>
            <person name="Midoux C."/>
            <person name="Blouin Y."/>
            <person name="Loukou G."/>
            <person name="Nguetta S.P."/>
            <person name="Lathro S."/>
            <person name="Cablanmian A."/>
            <person name="Kouassi A.K."/>
            <person name="Vergnaud G."/>
            <person name="Pourcel C."/>
        </authorList>
    </citation>
    <scope>NUCLEOTIDE SEQUENCE [LARGE SCALE GENOMIC DNA]</scope>
</reference>
<dbReference type="Pfam" id="PF07486">
    <property type="entry name" value="Hydrolase_2"/>
    <property type="match status" value="1"/>
</dbReference>
<dbReference type="OrthoDB" id="8694at10239"/>
<evidence type="ECO:0000313" key="2">
    <source>
        <dbReference type="EMBL" id="CEF89148.1"/>
    </source>
</evidence>
<evidence type="ECO:0000259" key="1">
    <source>
        <dbReference type="Pfam" id="PF07486"/>
    </source>
</evidence>
<organism evidence="2 3">
    <name type="scientific">Pseudomonas phage vB_PaeM_PAO1_Ab03</name>
    <dbReference type="NCBI Taxonomy" id="1548901"/>
    <lineage>
        <taxon>Viruses</taxon>
        <taxon>Duplodnaviria</taxon>
        <taxon>Heunggongvirae</taxon>
        <taxon>Uroviricota</taxon>
        <taxon>Caudoviricetes</taxon>
        <taxon>Vandenendeviridae</taxon>
        <taxon>Nankokuvirus</taxon>
        <taxon>Nankokuvirus Ab03</taxon>
    </lineage>
</organism>
<accession>A0A0A1IU65</accession>
<proteinExistence type="predicted"/>
<gene>
    <name evidence="2" type="primary">ORF43</name>
</gene>
<feature type="domain" description="Cell wall hydrolase SleB" evidence="1">
    <location>
        <begin position="77"/>
        <end position="185"/>
    </location>
</feature>